<organism evidence="1">
    <name type="scientific">marine sediment metagenome</name>
    <dbReference type="NCBI Taxonomy" id="412755"/>
    <lineage>
        <taxon>unclassified sequences</taxon>
        <taxon>metagenomes</taxon>
        <taxon>ecological metagenomes</taxon>
    </lineage>
</organism>
<reference evidence="1" key="1">
    <citation type="journal article" date="2015" name="Nature">
        <title>Complex archaea that bridge the gap between prokaryotes and eukaryotes.</title>
        <authorList>
            <person name="Spang A."/>
            <person name="Saw J.H."/>
            <person name="Jorgensen S.L."/>
            <person name="Zaremba-Niedzwiedzka K."/>
            <person name="Martijn J."/>
            <person name="Lind A.E."/>
            <person name="van Eijk R."/>
            <person name="Schleper C."/>
            <person name="Guy L."/>
            <person name="Ettema T.J."/>
        </authorList>
    </citation>
    <scope>NUCLEOTIDE SEQUENCE</scope>
</reference>
<comment type="caution">
    <text evidence="1">The sequence shown here is derived from an EMBL/GenBank/DDBJ whole genome shotgun (WGS) entry which is preliminary data.</text>
</comment>
<sequence length="425" mass="48491">MSRQLSDEKELAIRDALKKGTSKSRIKIELKVGQTTIDRIANSLNIKAKKERFKKLKAEEKSDPTDERVLKLEARNIALKDEILRCKRAYTAAQRNNSVFEALVDELQSAVKPISPLPSAIKIKPRTNLIKESVVAILSDEHADQVVLPHQVGNLERFNFPIALRRAERYVDTIIKFTQRTLQNYNFDTLWIFANGDHTSGEIHSAVDHSTYRNSFRNSLAVGQMHSLMFRDLASHFNKVKVVYVPGNHGRRSTKKDYHGAWNNWDYLIAETAKLHCAQLENVEFCIPDAFSICVDIEGHGFHVTHGDEIKGWMGIPWYGINRKTQKLTALNASQKKKISYYIFGHFHQASTLAVLDGETIINGSWVATDPFAYEGLSVFSEPSQWLFGVNAQRGISWRLNMKLKTEREHLGPDRYAVKLTKENE</sequence>
<dbReference type="EMBL" id="LAZR01001186">
    <property type="protein sequence ID" value="KKN49071.1"/>
    <property type="molecule type" value="Genomic_DNA"/>
</dbReference>
<dbReference type="AlphaFoldDB" id="A0A0F9TJA0"/>
<name>A0A0F9TJA0_9ZZZZ</name>
<proteinExistence type="predicted"/>
<evidence type="ECO:0000313" key="1">
    <source>
        <dbReference type="EMBL" id="KKN49071.1"/>
    </source>
</evidence>
<protein>
    <recommendedName>
        <fullName evidence="2">Calcineurin-like phosphoesterase domain-containing protein</fullName>
    </recommendedName>
</protein>
<gene>
    <name evidence="1" type="ORF">LCGC14_0646410</name>
</gene>
<accession>A0A0F9TJA0</accession>
<evidence type="ECO:0008006" key="2">
    <source>
        <dbReference type="Google" id="ProtNLM"/>
    </source>
</evidence>
<dbReference type="InterPro" id="IPR029052">
    <property type="entry name" value="Metallo-depent_PP-like"/>
</dbReference>
<dbReference type="SUPFAM" id="SSF56300">
    <property type="entry name" value="Metallo-dependent phosphatases"/>
    <property type="match status" value="1"/>
</dbReference>
<dbReference type="Gene3D" id="3.60.21.10">
    <property type="match status" value="1"/>
</dbReference>